<feature type="chain" id="PRO_5001633879" description="Secreted protein" evidence="1">
    <location>
        <begin position="25"/>
        <end position="175"/>
    </location>
</feature>
<name>A0A067BXP6_SAPPC</name>
<sequence length="175" mass="19292">MLASTLSAPLAALLVLLRAPNVFATWPVICLEHIDSVYQSLALAALPALPGVRICWYRGLQEVLGNRYSSLGAFLTTWPNKLQSIENAIFSAYFDEIKHALPLCRWLTDVDVRVKHCMTLLPWLPPSASSLRSVSLVDSDALLRAILVAQKSLHHLTSLVVSARDSASVEHLMLH</sequence>
<keyword evidence="3" id="KW-1185">Reference proteome</keyword>
<evidence type="ECO:0008006" key="4">
    <source>
        <dbReference type="Google" id="ProtNLM"/>
    </source>
</evidence>
<dbReference type="AlphaFoldDB" id="A0A067BXP6"/>
<keyword evidence="1" id="KW-0732">Signal</keyword>
<dbReference type="VEuPathDB" id="FungiDB:SPRG_14722"/>
<proteinExistence type="predicted"/>
<dbReference type="Proteomes" id="UP000030745">
    <property type="component" value="Unassembled WGS sequence"/>
</dbReference>
<dbReference type="GeneID" id="24136511"/>
<dbReference type="EMBL" id="KK583372">
    <property type="protein sequence ID" value="KDO19086.1"/>
    <property type="molecule type" value="Genomic_DNA"/>
</dbReference>
<evidence type="ECO:0000313" key="3">
    <source>
        <dbReference type="Proteomes" id="UP000030745"/>
    </source>
</evidence>
<evidence type="ECO:0000256" key="1">
    <source>
        <dbReference type="SAM" id="SignalP"/>
    </source>
</evidence>
<dbReference type="KEGG" id="spar:SPRG_14722"/>
<accession>A0A067BXP6</accession>
<gene>
    <name evidence="2" type="ORF">SPRG_14722</name>
</gene>
<dbReference type="RefSeq" id="XP_012210213.1">
    <property type="nucleotide sequence ID" value="XM_012354823.1"/>
</dbReference>
<organism evidence="2 3">
    <name type="scientific">Saprolegnia parasitica (strain CBS 223.65)</name>
    <dbReference type="NCBI Taxonomy" id="695850"/>
    <lineage>
        <taxon>Eukaryota</taxon>
        <taxon>Sar</taxon>
        <taxon>Stramenopiles</taxon>
        <taxon>Oomycota</taxon>
        <taxon>Saprolegniomycetes</taxon>
        <taxon>Saprolegniales</taxon>
        <taxon>Saprolegniaceae</taxon>
        <taxon>Saprolegnia</taxon>
    </lineage>
</organism>
<evidence type="ECO:0000313" key="2">
    <source>
        <dbReference type="EMBL" id="KDO19086.1"/>
    </source>
</evidence>
<feature type="signal peptide" evidence="1">
    <location>
        <begin position="1"/>
        <end position="24"/>
    </location>
</feature>
<reference evidence="2 3" key="1">
    <citation type="journal article" date="2013" name="PLoS Genet.">
        <title>Distinctive expansion of potential virulence genes in the genome of the oomycete fish pathogen Saprolegnia parasitica.</title>
        <authorList>
            <person name="Jiang R.H."/>
            <person name="de Bruijn I."/>
            <person name="Haas B.J."/>
            <person name="Belmonte R."/>
            <person name="Lobach L."/>
            <person name="Christie J."/>
            <person name="van den Ackerveken G."/>
            <person name="Bottin A."/>
            <person name="Bulone V."/>
            <person name="Diaz-Moreno S.M."/>
            <person name="Dumas B."/>
            <person name="Fan L."/>
            <person name="Gaulin E."/>
            <person name="Govers F."/>
            <person name="Grenville-Briggs L.J."/>
            <person name="Horner N.R."/>
            <person name="Levin J.Z."/>
            <person name="Mammella M."/>
            <person name="Meijer H.J."/>
            <person name="Morris P."/>
            <person name="Nusbaum C."/>
            <person name="Oome S."/>
            <person name="Phillips A.J."/>
            <person name="van Rooyen D."/>
            <person name="Rzeszutek E."/>
            <person name="Saraiva M."/>
            <person name="Secombes C.J."/>
            <person name="Seidl M.F."/>
            <person name="Snel B."/>
            <person name="Stassen J.H."/>
            <person name="Sykes S."/>
            <person name="Tripathy S."/>
            <person name="van den Berg H."/>
            <person name="Vega-Arreguin J.C."/>
            <person name="Wawra S."/>
            <person name="Young S.K."/>
            <person name="Zeng Q."/>
            <person name="Dieguez-Uribeondo J."/>
            <person name="Russ C."/>
            <person name="Tyler B.M."/>
            <person name="van West P."/>
        </authorList>
    </citation>
    <scope>NUCLEOTIDE SEQUENCE [LARGE SCALE GENOMIC DNA]</scope>
    <source>
        <strain evidence="2 3">CBS 223.65</strain>
    </source>
</reference>
<protein>
    <recommendedName>
        <fullName evidence="4">Secreted protein</fullName>
    </recommendedName>
</protein>